<accession>A0AAD2H1K5</accession>
<dbReference type="InterPro" id="IPR036638">
    <property type="entry name" value="HLH_DNA-bd_sf"/>
</dbReference>
<dbReference type="SUPFAM" id="SSF47459">
    <property type="entry name" value="HLH, helix-loop-helix DNA-binding domain"/>
    <property type="match status" value="1"/>
</dbReference>
<evidence type="ECO:0000313" key="9">
    <source>
        <dbReference type="Proteomes" id="UP001295794"/>
    </source>
</evidence>
<dbReference type="SMART" id="SM00353">
    <property type="entry name" value="HLH"/>
    <property type="match status" value="1"/>
</dbReference>
<evidence type="ECO:0000313" key="8">
    <source>
        <dbReference type="EMBL" id="CAK5266420.1"/>
    </source>
</evidence>
<evidence type="ECO:0000256" key="2">
    <source>
        <dbReference type="ARBA" id="ARBA00023125"/>
    </source>
</evidence>
<dbReference type="GO" id="GO:0003677">
    <property type="term" value="F:DNA binding"/>
    <property type="evidence" value="ECO:0007669"/>
    <property type="project" value="UniProtKB-KW"/>
</dbReference>
<reference evidence="8" key="1">
    <citation type="submission" date="2023-11" db="EMBL/GenBank/DDBJ databases">
        <authorList>
            <person name="De Vega J J."/>
            <person name="De Vega J J."/>
        </authorList>
    </citation>
    <scope>NUCLEOTIDE SEQUENCE</scope>
</reference>
<sequence>MWAWYKNTMGLSWRFFASLRISLSSTHHRVTAVDPSHPSSHFPSPCAAAAMAVETSRPYTSTLFNDQEPGHLSMDHPGVAPEVGGPLSPIDDIQHLCRPTSSHSSSSSPTSPTVTTSDMQKRDLGKQQSRFRLAPQNPPDRRATHNAVEKARRERLNDKFSTLASILPPLAGLSRPTRSQIVNSTIATVVATQRHRVRTAHVLRDLIVETESLRHEVNRWRSSAHIPPLAASIREVHMDVLLGIKEDDRLGNLDAVKIELEDDGSGDSVTSPEASPLHMAPPRHAHSHSHANQWYDMAADQQAPFHLAHHSSYRPSSAVADHRHMASSYPPGLPPIDTRRFRQEDDERAYAEDQFAFQSDAGMGGRPAFGPHRRPMQARRLSNESIQTGARGGGGGGGAGYNLRR</sequence>
<evidence type="ECO:0000259" key="7">
    <source>
        <dbReference type="PROSITE" id="PS50888"/>
    </source>
</evidence>
<dbReference type="PANTHER" id="PTHR10328">
    <property type="entry name" value="PROTEIN MAX MYC-ASSOCIATED FACTOR X"/>
    <property type="match status" value="1"/>
</dbReference>
<feature type="region of interest" description="Disordered" evidence="6">
    <location>
        <begin position="360"/>
        <end position="405"/>
    </location>
</feature>
<organism evidence="8 9">
    <name type="scientific">Mycena citricolor</name>
    <dbReference type="NCBI Taxonomy" id="2018698"/>
    <lineage>
        <taxon>Eukaryota</taxon>
        <taxon>Fungi</taxon>
        <taxon>Dikarya</taxon>
        <taxon>Basidiomycota</taxon>
        <taxon>Agaricomycotina</taxon>
        <taxon>Agaricomycetes</taxon>
        <taxon>Agaricomycetidae</taxon>
        <taxon>Agaricales</taxon>
        <taxon>Marasmiineae</taxon>
        <taxon>Mycenaceae</taxon>
        <taxon>Mycena</taxon>
    </lineage>
</organism>
<dbReference type="Gene3D" id="4.10.280.10">
    <property type="entry name" value="Helix-loop-helix DNA-binding domain"/>
    <property type="match status" value="1"/>
</dbReference>
<comment type="caution">
    <text evidence="8">The sequence shown here is derived from an EMBL/GenBank/DDBJ whole genome shotgun (WGS) entry which is preliminary data.</text>
</comment>
<feature type="region of interest" description="Disordered" evidence="6">
    <location>
        <begin position="65"/>
        <end position="148"/>
    </location>
</feature>
<name>A0AAD2H1K5_9AGAR</name>
<feature type="compositionally biased region" description="Basic and acidic residues" evidence="6">
    <location>
        <begin position="139"/>
        <end position="148"/>
    </location>
</feature>
<feature type="domain" description="BHLH" evidence="7">
    <location>
        <begin position="140"/>
        <end position="192"/>
    </location>
</feature>
<keyword evidence="1" id="KW-0805">Transcription regulation</keyword>
<keyword evidence="5" id="KW-0539">Nucleus</keyword>
<evidence type="ECO:0000256" key="5">
    <source>
        <dbReference type="ARBA" id="ARBA00023242"/>
    </source>
</evidence>
<dbReference type="AlphaFoldDB" id="A0AAD2H1K5"/>
<dbReference type="GO" id="GO:0046983">
    <property type="term" value="F:protein dimerization activity"/>
    <property type="evidence" value="ECO:0007669"/>
    <property type="project" value="InterPro"/>
</dbReference>
<evidence type="ECO:0000256" key="1">
    <source>
        <dbReference type="ARBA" id="ARBA00023015"/>
    </source>
</evidence>
<protein>
    <recommendedName>
        <fullName evidence="7">BHLH domain-containing protein</fullName>
    </recommendedName>
</protein>
<evidence type="ECO:0000256" key="3">
    <source>
        <dbReference type="ARBA" id="ARBA00023159"/>
    </source>
</evidence>
<gene>
    <name evidence="8" type="ORF">MYCIT1_LOCUS8130</name>
</gene>
<dbReference type="Pfam" id="PF00010">
    <property type="entry name" value="HLH"/>
    <property type="match status" value="1"/>
</dbReference>
<dbReference type="CDD" id="cd00083">
    <property type="entry name" value="bHLH_SF"/>
    <property type="match status" value="1"/>
</dbReference>
<dbReference type="InterPro" id="IPR011598">
    <property type="entry name" value="bHLH_dom"/>
</dbReference>
<feature type="compositionally biased region" description="Gly residues" evidence="6">
    <location>
        <begin position="390"/>
        <end position="405"/>
    </location>
</feature>
<keyword evidence="4" id="KW-0804">Transcription</keyword>
<evidence type="ECO:0000256" key="6">
    <source>
        <dbReference type="SAM" id="MobiDB-lite"/>
    </source>
</evidence>
<dbReference type="Proteomes" id="UP001295794">
    <property type="component" value="Unassembled WGS sequence"/>
</dbReference>
<dbReference type="PANTHER" id="PTHR10328:SF3">
    <property type="entry name" value="PROTEIN MAX"/>
    <property type="match status" value="1"/>
</dbReference>
<keyword evidence="2" id="KW-0238">DNA-binding</keyword>
<proteinExistence type="predicted"/>
<feature type="compositionally biased region" description="Low complexity" evidence="6">
    <location>
        <begin position="99"/>
        <end position="117"/>
    </location>
</feature>
<feature type="region of interest" description="Disordered" evidence="6">
    <location>
        <begin position="262"/>
        <end position="287"/>
    </location>
</feature>
<dbReference type="EMBL" id="CAVNYO010000109">
    <property type="protein sequence ID" value="CAK5266420.1"/>
    <property type="molecule type" value="Genomic_DNA"/>
</dbReference>
<keyword evidence="3" id="KW-0010">Activator</keyword>
<keyword evidence="9" id="KW-1185">Reference proteome</keyword>
<dbReference type="PROSITE" id="PS50888">
    <property type="entry name" value="BHLH"/>
    <property type="match status" value="1"/>
</dbReference>
<dbReference type="GO" id="GO:0090575">
    <property type="term" value="C:RNA polymerase II transcription regulator complex"/>
    <property type="evidence" value="ECO:0007669"/>
    <property type="project" value="TreeGrafter"/>
</dbReference>
<evidence type="ECO:0000256" key="4">
    <source>
        <dbReference type="ARBA" id="ARBA00023163"/>
    </source>
</evidence>
<dbReference type="GO" id="GO:0003700">
    <property type="term" value="F:DNA-binding transcription factor activity"/>
    <property type="evidence" value="ECO:0007669"/>
    <property type="project" value="TreeGrafter"/>
</dbReference>
<dbReference type="GO" id="GO:0045944">
    <property type="term" value="P:positive regulation of transcription by RNA polymerase II"/>
    <property type="evidence" value="ECO:0007669"/>
    <property type="project" value="TreeGrafter"/>
</dbReference>